<evidence type="ECO:0000313" key="7">
    <source>
        <dbReference type="EMBL" id="TAI49783.1"/>
    </source>
</evidence>
<gene>
    <name evidence="7" type="ORF">EW142_00780</name>
</gene>
<dbReference type="InterPro" id="IPR023296">
    <property type="entry name" value="Glyco_hydro_beta-prop_sf"/>
</dbReference>
<dbReference type="PANTHER" id="PTHR42812:SF12">
    <property type="entry name" value="BETA-XYLOSIDASE-RELATED"/>
    <property type="match status" value="1"/>
</dbReference>
<dbReference type="InterPro" id="IPR051795">
    <property type="entry name" value="Glycosyl_Hydrlase_43"/>
</dbReference>
<evidence type="ECO:0000313" key="8">
    <source>
        <dbReference type="Proteomes" id="UP000291981"/>
    </source>
</evidence>
<dbReference type="Gene3D" id="2.115.10.20">
    <property type="entry name" value="Glycosyl hydrolase domain, family 43"/>
    <property type="match status" value="1"/>
</dbReference>
<dbReference type="CDD" id="cd08982">
    <property type="entry name" value="GH43-like"/>
    <property type="match status" value="1"/>
</dbReference>
<name>A0A4Q8QLQ3_9FLAO</name>
<dbReference type="Gene3D" id="2.60.120.260">
    <property type="entry name" value="Galactose-binding domain-like"/>
    <property type="match status" value="1"/>
</dbReference>
<evidence type="ECO:0000256" key="3">
    <source>
        <dbReference type="ARBA" id="ARBA00023295"/>
    </source>
</evidence>
<keyword evidence="7" id="KW-0119">Carbohydrate metabolism</keyword>
<reference evidence="7 8" key="1">
    <citation type="submission" date="2019-02" db="EMBL/GenBank/DDBJ databases">
        <title>Draft genome sequence of Muricauda sp. 176CP4-71.</title>
        <authorList>
            <person name="Park J.-S."/>
        </authorList>
    </citation>
    <scope>NUCLEOTIDE SEQUENCE [LARGE SCALE GENOMIC DNA]</scope>
    <source>
        <strain evidence="7 8">176CP4-71</strain>
    </source>
</reference>
<accession>A0A4Q8QLQ3</accession>
<dbReference type="SUPFAM" id="SSF75005">
    <property type="entry name" value="Arabinanase/levansucrase/invertase"/>
    <property type="match status" value="1"/>
</dbReference>
<dbReference type="Pfam" id="PF00754">
    <property type="entry name" value="F5_F8_type_C"/>
    <property type="match status" value="1"/>
</dbReference>
<feature type="domain" description="Fibronectin type-III" evidence="6">
    <location>
        <begin position="477"/>
        <end position="561"/>
    </location>
</feature>
<keyword evidence="8" id="KW-1185">Reference proteome</keyword>
<dbReference type="PROSITE" id="PS50853">
    <property type="entry name" value="FN3"/>
    <property type="match status" value="1"/>
</dbReference>
<keyword evidence="2 4" id="KW-0378">Hydrolase</keyword>
<dbReference type="InterPro" id="IPR000421">
    <property type="entry name" value="FA58C"/>
</dbReference>
<dbReference type="AlphaFoldDB" id="A0A4Q8QLQ3"/>
<keyword evidence="7" id="KW-0858">Xylan degradation</keyword>
<dbReference type="InterPro" id="IPR006710">
    <property type="entry name" value="Glyco_hydro_43"/>
</dbReference>
<keyword evidence="3 4" id="KW-0326">Glycosidase</keyword>
<keyword evidence="7" id="KW-0624">Polysaccharide degradation</keyword>
<proteinExistence type="inferred from homology"/>
<dbReference type="CDD" id="cd00063">
    <property type="entry name" value="FN3"/>
    <property type="match status" value="1"/>
</dbReference>
<dbReference type="SMART" id="SM00060">
    <property type="entry name" value="FN3"/>
    <property type="match status" value="1"/>
</dbReference>
<dbReference type="SUPFAM" id="SSF49265">
    <property type="entry name" value="Fibronectin type III"/>
    <property type="match status" value="1"/>
</dbReference>
<evidence type="ECO:0000259" key="5">
    <source>
        <dbReference type="PROSITE" id="PS50022"/>
    </source>
</evidence>
<evidence type="ECO:0000256" key="4">
    <source>
        <dbReference type="RuleBase" id="RU361187"/>
    </source>
</evidence>
<dbReference type="InterPro" id="IPR036116">
    <property type="entry name" value="FN3_sf"/>
</dbReference>
<dbReference type="PANTHER" id="PTHR42812">
    <property type="entry name" value="BETA-XYLOSIDASE"/>
    <property type="match status" value="1"/>
</dbReference>
<dbReference type="InterPro" id="IPR008979">
    <property type="entry name" value="Galactose-bd-like_sf"/>
</dbReference>
<dbReference type="Gene3D" id="2.60.40.10">
    <property type="entry name" value="Immunoglobulins"/>
    <property type="match status" value="1"/>
</dbReference>
<dbReference type="GO" id="GO:0045493">
    <property type="term" value="P:xylan catabolic process"/>
    <property type="evidence" value="ECO:0007669"/>
    <property type="project" value="UniProtKB-KW"/>
</dbReference>
<organism evidence="7 8">
    <name type="scientific">Flagellimonas allohymeniacidonis</name>
    <dbReference type="NCBI Taxonomy" id="2517819"/>
    <lineage>
        <taxon>Bacteria</taxon>
        <taxon>Pseudomonadati</taxon>
        <taxon>Bacteroidota</taxon>
        <taxon>Flavobacteriia</taxon>
        <taxon>Flavobacteriales</taxon>
        <taxon>Flavobacteriaceae</taxon>
        <taxon>Flagellimonas</taxon>
    </lineage>
</organism>
<dbReference type="EMBL" id="SGIU01000001">
    <property type="protein sequence ID" value="TAI49783.1"/>
    <property type="molecule type" value="Genomic_DNA"/>
</dbReference>
<feature type="domain" description="F5/8 type C" evidence="5">
    <location>
        <begin position="313"/>
        <end position="469"/>
    </location>
</feature>
<dbReference type="GO" id="GO:0004553">
    <property type="term" value="F:hydrolase activity, hydrolyzing O-glycosyl compounds"/>
    <property type="evidence" value="ECO:0007669"/>
    <property type="project" value="InterPro"/>
</dbReference>
<dbReference type="InterPro" id="IPR003961">
    <property type="entry name" value="FN3_dom"/>
</dbReference>
<dbReference type="Pfam" id="PF04616">
    <property type="entry name" value="Glyco_hydro_43"/>
    <property type="match status" value="1"/>
</dbReference>
<evidence type="ECO:0000259" key="6">
    <source>
        <dbReference type="PROSITE" id="PS50853"/>
    </source>
</evidence>
<dbReference type="SUPFAM" id="SSF49785">
    <property type="entry name" value="Galactose-binding domain-like"/>
    <property type="match status" value="1"/>
</dbReference>
<comment type="caution">
    <text evidence="7">The sequence shown here is derived from an EMBL/GenBank/DDBJ whole genome shotgun (WGS) entry which is preliminary data.</text>
</comment>
<dbReference type="InterPro" id="IPR013783">
    <property type="entry name" value="Ig-like_fold"/>
</dbReference>
<evidence type="ECO:0000256" key="1">
    <source>
        <dbReference type="ARBA" id="ARBA00009865"/>
    </source>
</evidence>
<dbReference type="PROSITE" id="PS50022">
    <property type="entry name" value="FA58C_3"/>
    <property type="match status" value="1"/>
</dbReference>
<dbReference type="Proteomes" id="UP000291981">
    <property type="component" value="Unassembled WGS sequence"/>
</dbReference>
<sequence length="561" mass="64520">MSHYRAKNNVSYRSGADPAVINFKGKYYMFVTRSHGYWSSNDMSNWTFVRPQSWYFNGCNAPAAAVKDDKIILMGDPSGRGAVIETKNPEIGNWKTNFAVINVRGGVQDPNLFVDDDGKVYLFEESSNKWPIRGVELDANNYYIPKGEQTDLFNLQPEKHGWERFGQDHHSDLKPFIEGPWMMKHNDTYYLEYGAPGTQWNVYADGVYTSKNPLGPFEYAPYNPISYKPGGFLKGSGHGSTVKDNNGNYWHFATMAISVNYKFERRLGMYPAGFEPEDGQMYVNTAYGDYPHYLPETKVENHKNRFTGWMLLSYDKPVKTNSPLVEGSPNVVDESDQGYMQEQITGFGIGRINDEEIRSYWVSKANNDSIYVEIDLENTCDVRAVQINFQDYKSTIFGRPDNLRQQFRITSSLDGKSWKTISDYSKNQRDMPHGYIELDSPATARYIRYEHVYCSNKHLAISELRVFGNGKGKAPRTPKNFEVARQEDRRNVNLTWGEVKGATGYVVYWGIHPKKLNLSAQIYDFPNYELRALNTEQKYYFQIEAFNENGISKRSEIRSAE</sequence>
<evidence type="ECO:0000256" key="2">
    <source>
        <dbReference type="ARBA" id="ARBA00022801"/>
    </source>
</evidence>
<protein>
    <submittedName>
        <fullName evidence="7">1,4-beta-xylanase</fullName>
    </submittedName>
</protein>
<comment type="similarity">
    <text evidence="1 4">Belongs to the glycosyl hydrolase 43 family.</text>
</comment>
<dbReference type="OrthoDB" id="9801455at2"/>